<dbReference type="InterPro" id="IPR058840">
    <property type="entry name" value="AAA_SelU"/>
</dbReference>
<dbReference type="PROSITE" id="PS50206">
    <property type="entry name" value="RHODANESE_3"/>
    <property type="match status" value="1"/>
</dbReference>
<dbReference type="SMART" id="SM00450">
    <property type="entry name" value="RHOD"/>
    <property type="match status" value="1"/>
</dbReference>
<sequence length="367" mass="41517">MPRLNAAEVDFRALFLADTPLMDVRAPVEYLQGAFPTSVNLPLMNDREREAVGICYKEEGPDEALRLGHKLVRDDVKAARLAAWTAFCHTHPTGYMYCFRGGQRSHITQAWLKEAGVDYPLIEGGYKALRRFLMEQTVEAAKLPMMLIGGNTGSGKTRLIKALPNGVDLEGAARHRGSSFGRMVAEQATQIGFENQLAVDLLKCLDRGLGSLVLEDEGRIIGSAHVPLELYQSMTEAKIAVIHDPVDVRLIRLREEYVDFMLDGFCKVYGEQHGWMQFADYLRHGLFGIRKRLGMTRFQEITELLESALVEHQQGQSADVHLRWLEPLLVEYYDPMYQYQLSKKADRIGFTGTYQEVEDFLRSNTAP</sequence>
<accession>A0A379CQV9</accession>
<gene>
    <name evidence="3" type="primary">mnmH</name>
    <name evidence="2" type="synonym">selU</name>
    <name evidence="3" type="ORF">J2R62_02245</name>
</gene>
<evidence type="ECO:0000313" key="3">
    <source>
        <dbReference type="EMBL" id="MBO1107051.1"/>
    </source>
</evidence>
<name>A0A379CQV9_PLESH</name>
<dbReference type="PANTHER" id="PTHR30401">
    <property type="entry name" value="TRNA 2-SELENOURIDINE SYNTHASE"/>
    <property type="match status" value="1"/>
</dbReference>
<comment type="subunit">
    <text evidence="2">Monomer.</text>
</comment>
<evidence type="ECO:0000256" key="2">
    <source>
        <dbReference type="HAMAP-Rule" id="MF_01622"/>
    </source>
</evidence>
<dbReference type="Pfam" id="PF26341">
    <property type="entry name" value="AAA_SelU"/>
    <property type="match status" value="1"/>
</dbReference>
<comment type="catalytic activity">
    <reaction evidence="2">
        <text>5-methylaminomethyl-2-(Se-phospho)selenouridine(34) in tRNA + H2O = 5-methylaminomethyl-2-selenouridine(34) in tRNA + phosphate</text>
        <dbReference type="Rhea" id="RHEA:60176"/>
        <dbReference type="Rhea" id="RHEA-COMP:10196"/>
        <dbReference type="Rhea" id="RHEA-COMP:15523"/>
        <dbReference type="ChEBI" id="CHEBI:15377"/>
        <dbReference type="ChEBI" id="CHEBI:43474"/>
        <dbReference type="ChEBI" id="CHEBI:82743"/>
        <dbReference type="ChEBI" id="CHEBI:143702"/>
    </reaction>
</comment>
<keyword evidence="1 2" id="KW-0711">Selenium</keyword>
<comment type="catalytic activity">
    <reaction evidence="2">
        <text>5-methylaminomethyl-2-thiouridine(34) in tRNA + (2E)-geranyl diphosphate = 5-methylaminomethyl-S-(2E)-geranyl-thiouridine(34) in tRNA + diphosphate</text>
        <dbReference type="Rhea" id="RHEA:14085"/>
        <dbReference type="Rhea" id="RHEA-COMP:10195"/>
        <dbReference type="Rhea" id="RHEA-COMP:14654"/>
        <dbReference type="ChEBI" id="CHEBI:33019"/>
        <dbReference type="ChEBI" id="CHEBI:58057"/>
        <dbReference type="ChEBI" id="CHEBI:74455"/>
        <dbReference type="ChEBI" id="CHEBI:140632"/>
    </reaction>
</comment>
<comment type="caution">
    <text evidence="3">The sequence shown here is derived from an EMBL/GenBank/DDBJ whole genome shotgun (WGS) entry which is preliminary data.</text>
</comment>
<dbReference type="InterPro" id="IPR001763">
    <property type="entry name" value="Rhodanese-like_dom"/>
</dbReference>
<comment type="similarity">
    <text evidence="2">Belongs to the SelU family.</text>
</comment>
<dbReference type="GO" id="GO:0002098">
    <property type="term" value="P:tRNA wobble uridine modification"/>
    <property type="evidence" value="ECO:0007669"/>
    <property type="project" value="UniProtKB-UniRule"/>
</dbReference>
<dbReference type="NCBIfam" id="TIGR03167">
    <property type="entry name" value="tRNA_sel_U_synt"/>
    <property type="match status" value="1"/>
</dbReference>
<organism evidence="3 4">
    <name type="scientific">Plesiomonas shigelloides</name>
    <name type="common">Aeromonas shigelloides</name>
    <dbReference type="NCBI Taxonomy" id="703"/>
    <lineage>
        <taxon>Bacteria</taxon>
        <taxon>Pseudomonadati</taxon>
        <taxon>Pseudomonadota</taxon>
        <taxon>Gammaproteobacteria</taxon>
        <taxon>Enterobacterales</taxon>
        <taxon>Enterobacteriaceae</taxon>
        <taxon>Plesiomonas</taxon>
    </lineage>
</organism>
<proteinExistence type="inferred from homology"/>
<dbReference type="GO" id="GO:0016765">
    <property type="term" value="F:transferase activity, transferring alkyl or aryl (other than methyl) groups"/>
    <property type="evidence" value="ECO:0007669"/>
    <property type="project" value="UniProtKB-UniRule"/>
</dbReference>
<dbReference type="InterPro" id="IPR017582">
    <property type="entry name" value="SelU"/>
</dbReference>
<dbReference type="KEGG" id="pshi:SAMEA2665130_2105"/>
<protein>
    <recommendedName>
        <fullName evidence="2">tRNA 2-selenouridine synthase</fullName>
        <ecNumber evidence="2">2.9.1.3</ecNumber>
    </recommendedName>
</protein>
<feature type="active site" description="S-selanylcysteine intermediate" evidence="2">
    <location>
        <position position="98"/>
    </location>
</feature>
<evidence type="ECO:0000313" key="4">
    <source>
        <dbReference type="Proteomes" id="UP000664658"/>
    </source>
</evidence>
<dbReference type="CDD" id="cd01520">
    <property type="entry name" value="RHOD_YbbB"/>
    <property type="match status" value="1"/>
</dbReference>
<comment type="catalytic activity">
    <reaction evidence="2">
        <text>5-methylaminomethyl-S-(2E)-geranyl-thiouridine(34) in tRNA + selenophosphate + H(+) = 5-methylaminomethyl-2-(Se-phospho)selenouridine(34) in tRNA + (2E)-thiogeraniol</text>
        <dbReference type="Rhea" id="RHEA:60172"/>
        <dbReference type="Rhea" id="RHEA-COMP:14654"/>
        <dbReference type="Rhea" id="RHEA-COMP:15523"/>
        <dbReference type="ChEBI" id="CHEBI:15378"/>
        <dbReference type="ChEBI" id="CHEBI:16144"/>
        <dbReference type="ChEBI" id="CHEBI:140632"/>
        <dbReference type="ChEBI" id="CHEBI:143702"/>
        <dbReference type="ChEBI" id="CHEBI:143703"/>
    </reaction>
</comment>
<dbReference type="EMBL" id="JAFNAA010000002">
    <property type="protein sequence ID" value="MBO1107051.1"/>
    <property type="molecule type" value="Genomic_DNA"/>
</dbReference>
<comment type="catalytic activity">
    <reaction evidence="2">
        <text>5-methylaminomethyl-2-thiouridine(34) in tRNA + selenophosphate + (2E)-geranyl diphosphate + H2O + H(+) = 5-methylaminomethyl-2-selenouridine(34) in tRNA + (2E)-thiogeraniol + phosphate + diphosphate</text>
        <dbReference type="Rhea" id="RHEA:42716"/>
        <dbReference type="Rhea" id="RHEA-COMP:10195"/>
        <dbReference type="Rhea" id="RHEA-COMP:10196"/>
        <dbReference type="ChEBI" id="CHEBI:15377"/>
        <dbReference type="ChEBI" id="CHEBI:15378"/>
        <dbReference type="ChEBI" id="CHEBI:16144"/>
        <dbReference type="ChEBI" id="CHEBI:33019"/>
        <dbReference type="ChEBI" id="CHEBI:43474"/>
        <dbReference type="ChEBI" id="CHEBI:58057"/>
        <dbReference type="ChEBI" id="CHEBI:74455"/>
        <dbReference type="ChEBI" id="CHEBI:82743"/>
        <dbReference type="ChEBI" id="CHEBI:143703"/>
        <dbReference type="EC" id="2.9.1.3"/>
    </reaction>
</comment>
<dbReference type="Proteomes" id="UP000664658">
    <property type="component" value="Unassembled WGS sequence"/>
</dbReference>
<reference evidence="3" key="1">
    <citation type="submission" date="2021-03" db="EMBL/GenBank/DDBJ databases">
        <title>Plesiomonas shigelloides zfcc0051, isolated from zebrafish feces.</title>
        <authorList>
            <person name="Vanderhoek Z."/>
            <person name="Gaulke C."/>
        </authorList>
    </citation>
    <scope>NUCLEOTIDE SEQUENCE</scope>
    <source>
        <strain evidence="3">Zfcc0051</strain>
    </source>
</reference>
<dbReference type="InterPro" id="IPR036873">
    <property type="entry name" value="Rhodanese-like_dom_sf"/>
</dbReference>
<dbReference type="HAMAP" id="MF_01622">
    <property type="entry name" value="tRNA_sel_U_synth"/>
    <property type="match status" value="1"/>
</dbReference>
<dbReference type="GO" id="GO:0043828">
    <property type="term" value="F:tRNA 2-selenouridine synthase activity"/>
    <property type="evidence" value="ECO:0007669"/>
    <property type="project" value="UniProtKB-EC"/>
</dbReference>
<keyword evidence="2" id="KW-0808">Transferase</keyword>
<dbReference type="EC" id="2.9.1.3" evidence="2"/>
<dbReference type="AlphaFoldDB" id="A0A379CQV9"/>
<dbReference type="NCBIfam" id="NF008751">
    <property type="entry name" value="PRK11784.1-3"/>
    <property type="match status" value="1"/>
</dbReference>
<dbReference type="GeneID" id="69703882"/>
<dbReference type="PANTHER" id="PTHR30401:SF0">
    <property type="entry name" value="TRNA 2-SELENOURIDINE SYNTHASE"/>
    <property type="match status" value="1"/>
</dbReference>
<evidence type="ECO:0000256" key="1">
    <source>
        <dbReference type="ARBA" id="ARBA00023266"/>
    </source>
</evidence>
<comment type="function">
    <text evidence="2">Involved in the post-transcriptional modification of the uridine at the wobble position (U34) of tRNA(Lys), tRNA(Glu) and tRNA(Gln). Catalyzes the conversion of 2-thiouridine (S2U-RNA) to 2-selenouridine (Se2U-RNA). Acts in a two-step process involving geranylation of 2-thiouridine (S2U) to S-geranyl-2-thiouridine (geS2U) and subsequent selenation of the latter derivative to 2-selenouridine (Se2U) in the tRNA chain.</text>
</comment>
<dbReference type="SUPFAM" id="SSF52821">
    <property type="entry name" value="Rhodanese/Cell cycle control phosphatase"/>
    <property type="match status" value="1"/>
</dbReference>
<dbReference type="RefSeq" id="WP_039045612.1">
    <property type="nucleotide sequence ID" value="NZ_CP050969.1"/>
</dbReference>
<dbReference type="Gene3D" id="3.40.250.10">
    <property type="entry name" value="Rhodanese-like domain"/>
    <property type="match status" value="1"/>
</dbReference>